<dbReference type="PROSITE" id="PS50110">
    <property type="entry name" value="RESPONSE_REGULATORY"/>
    <property type="match status" value="1"/>
</dbReference>
<name>A0ABX7NF42_9BACT</name>
<accession>A0ABX7NF42</accession>
<sequence>MARYALIAEPDPHRAASLLALVTAEGLEGVLARDGAEAQELVRQRSAPTLLLTDLALPRVDGFELLSWLRERQDAESTRVVVVTAFDELRVRAWQLKDTLGIHSLLSRRAPTETMRDTVRTALAGQRSVQAPPAESSSSEEERQRLARVDAMRLVDDGPPEAEFQELVSEVAQAFAVPMALLTLVLGDRQWFKAHVGLPHALARDRGTPRDWAFCHHVVMGRESLVVPDARRHPVFRDNPLVREGVIGSYAGAPLVTPQGEVLGTLSLIDTRPLVLGTEDIVALRELARRVAGDLELRSRARQETRDLGRARHEGAQSLGTALTQVRDAIQALDVATLLVAPGRHPFAGNTALSEMLGMPLESIPTLTFESFRQQVAELTADPSGRSLVLDLASESSQGLHLTLTLERPRPRRVRWVARPFRVPGGVAQLLTLSELGGASPREERERMLRVDALTGLATRRVGEEHLLREIARCRRDGVACGVVLVDLVGLGHLNLRHGFDAGDTALRDVARELEALSPPAGGLAVRWEGGTLLLALPGHGAAATEATRERLHAEMNPSLRVHSVSAVVEGEEDPREMLARAQAALARTKAEHHARSPRD</sequence>
<dbReference type="Pfam" id="PF00072">
    <property type="entry name" value="Response_reg"/>
    <property type="match status" value="1"/>
</dbReference>
<evidence type="ECO:0000256" key="1">
    <source>
        <dbReference type="ARBA" id="ARBA00022679"/>
    </source>
</evidence>
<feature type="domain" description="Response regulatory" evidence="5">
    <location>
        <begin position="4"/>
        <end position="123"/>
    </location>
</feature>
<dbReference type="Pfam" id="PF01590">
    <property type="entry name" value="GAF"/>
    <property type="match status" value="1"/>
</dbReference>
<evidence type="ECO:0000256" key="4">
    <source>
        <dbReference type="SAM" id="MobiDB-lite"/>
    </source>
</evidence>
<feature type="region of interest" description="Disordered" evidence="4">
    <location>
        <begin position="122"/>
        <end position="143"/>
    </location>
</feature>
<organism evidence="7 8">
    <name type="scientific">Myxococcus landrumensis</name>
    <dbReference type="NCBI Taxonomy" id="2813577"/>
    <lineage>
        <taxon>Bacteria</taxon>
        <taxon>Pseudomonadati</taxon>
        <taxon>Myxococcota</taxon>
        <taxon>Myxococcia</taxon>
        <taxon>Myxococcales</taxon>
        <taxon>Cystobacterineae</taxon>
        <taxon>Myxococcaceae</taxon>
        <taxon>Myxococcus</taxon>
    </lineage>
</organism>
<dbReference type="Gene3D" id="3.30.70.270">
    <property type="match status" value="1"/>
</dbReference>
<keyword evidence="1" id="KW-0808">Transferase</keyword>
<keyword evidence="2" id="KW-0418">Kinase</keyword>
<dbReference type="InterPro" id="IPR043128">
    <property type="entry name" value="Rev_trsase/Diguanyl_cyclase"/>
</dbReference>
<evidence type="ECO:0000256" key="2">
    <source>
        <dbReference type="ARBA" id="ARBA00022777"/>
    </source>
</evidence>
<dbReference type="InterPro" id="IPR029016">
    <property type="entry name" value="GAF-like_dom_sf"/>
</dbReference>
<dbReference type="EMBL" id="CP071091">
    <property type="protein sequence ID" value="QSQ16006.1"/>
    <property type="molecule type" value="Genomic_DNA"/>
</dbReference>
<feature type="modified residue" description="4-aspartylphosphate" evidence="3">
    <location>
        <position position="54"/>
    </location>
</feature>
<dbReference type="PANTHER" id="PTHR43102:SF2">
    <property type="entry name" value="GAF DOMAIN-CONTAINING PROTEIN"/>
    <property type="match status" value="1"/>
</dbReference>
<dbReference type="Gene3D" id="3.30.450.40">
    <property type="match status" value="1"/>
</dbReference>
<dbReference type="InterPro" id="IPR029787">
    <property type="entry name" value="Nucleotide_cyclase"/>
</dbReference>
<feature type="domain" description="GGDEF" evidence="6">
    <location>
        <begin position="479"/>
        <end position="600"/>
    </location>
</feature>
<gene>
    <name evidence="7" type="ORF">JY572_08140</name>
</gene>
<dbReference type="PROSITE" id="PS50887">
    <property type="entry name" value="GGDEF"/>
    <property type="match status" value="1"/>
</dbReference>
<dbReference type="InterPro" id="IPR003018">
    <property type="entry name" value="GAF"/>
</dbReference>
<dbReference type="Proteomes" id="UP000663090">
    <property type="component" value="Chromosome"/>
</dbReference>
<evidence type="ECO:0000259" key="5">
    <source>
        <dbReference type="PROSITE" id="PS50110"/>
    </source>
</evidence>
<dbReference type="SUPFAM" id="SSF52172">
    <property type="entry name" value="CheY-like"/>
    <property type="match status" value="1"/>
</dbReference>
<dbReference type="SMART" id="SM00267">
    <property type="entry name" value="GGDEF"/>
    <property type="match status" value="1"/>
</dbReference>
<proteinExistence type="predicted"/>
<evidence type="ECO:0000256" key="3">
    <source>
        <dbReference type="PROSITE-ProRule" id="PRU00169"/>
    </source>
</evidence>
<dbReference type="SMART" id="SM00065">
    <property type="entry name" value="GAF"/>
    <property type="match status" value="1"/>
</dbReference>
<evidence type="ECO:0000313" key="8">
    <source>
        <dbReference type="Proteomes" id="UP000663090"/>
    </source>
</evidence>
<keyword evidence="8" id="KW-1185">Reference proteome</keyword>
<protein>
    <submittedName>
        <fullName evidence="7">Diguanylate cyclase</fullName>
    </submittedName>
</protein>
<dbReference type="InterPro" id="IPR001789">
    <property type="entry name" value="Sig_transdc_resp-reg_receiver"/>
</dbReference>
<dbReference type="SUPFAM" id="SSF55073">
    <property type="entry name" value="Nucleotide cyclase"/>
    <property type="match status" value="1"/>
</dbReference>
<evidence type="ECO:0000259" key="6">
    <source>
        <dbReference type="PROSITE" id="PS50887"/>
    </source>
</evidence>
<dbReference type="InterPro" id="IPR011006">
    <property type="entry name" value="CheY-like_superfamily"/>
</dbReference>
<dbReference type="PANTHER" id="PTHR43102">
    <property type="entry name" value="SLR1143 PROTEIN"/>
    <property type="match status" value="1"/>
</dbReference>
<dbReference type="SMART" id="SM00448">
    <property type="entry name" value="REC"/>
    <property type="match status" value="1"/>
</dbReference>
<evidence type="ECO:0000313" key="7">
    <source>
        <dbReference type="EMBL" id="QSQ16006.1"/>
    </source>
</evidence>
<dbReference type="SUPFAM" id="SSF55781">
    <property type="entry name" value="GAF domain-like"/>
    <property type="match status" value="1"/>
</dbReference>
<dbReference type="RefSeq" id="WP_206717688.1">
    <property type="nucleotide sequence ID" value="NZ_CP071091.1"/>
</dbReference>
<dbReference type="NCBIfam" id="TIGR00254">
    <property type="entry name" value="GGDEF"/>
    <property type="match status" value="1"/>
</dbReference>
<reference evidence="7 8" key="1">
    <citation type="submission" date="2021-02" db="EMBL/GenBank/DDBJ databases">
        <title>De Novo genome assembly of isolated myxobacteria.</title>
        <authorList>
            <person name="Stevens D.C."/>
        </authorList>
    </citation>
    <scope>NUCLEOTIDE SEQUENCE [LARGE SCALE GENOMIC DNA]</scope>
    <source>
        <strain evidence="7 8">SCHIC003</strain>
    </source>
</reference>
<dbReference type="Pfam" id="PF00990">
    <property type="entry name" value="GGDEF"/>
    <property type="match status" value="1"/>
</dbReference>
<dbReference type="Gene3D" id="3.40.50.2300">
    <property type="match status" value="1"/>
</dbReference>
<dbReference type="InterPro" id="IPR000160">
    <property type="entry name" value="GGDEF_dom"/>
</dbReference>
<keyword evidence="3" id="KW-0597">Phosphoprotein</keyword>